<proteinExistence type="predicted"/>
<evidence type="ECO:0000313" key="2">
    <source>
        <dbReference type="EMBL" id="KAB0799566.1"/>
    </source>
</evidence>
<dbReference type="AlphaFoldDB" id="A0A5N4ANQ3"/>
<protein>
    <submittedName>
        <fullName evidence="1">Uncharacterized protein</fullName>
    </submittedName>
</protein>
<keyword evidence="3" id="KW-1185">Reference proteome</keyword>
<dbReference type="EMBL" id="VVIM01000005">
    <property type="protein sequence ID" value="KAB0798975.1"/>
    <property type="molecule type" value="Genomic_DNA"/>
</dbReference>
<evidence type="ECO:0000313" key="1">
    <source>
        <dbReference type="EMBL" id="KAB0798975.1"/>
    </source>
</evidence>
<reference evidence="1" key="2">
    <citation type="submission" date="2019-08" db="EMBL/GenBank/DDBJ databases">
        <authorList>
            <consortium name="Photinus pyralis genome working group"/>
            <person name="Fallon T.R."/>
            <person name="Sander Lower S.E."/>
            <person name="Weng J.-K."/>
        </authorList>
    </citation>
    <scope>NUCLEOTIDE SEQUENCE</scope>
    <source>
        <strain evidence="1">1611_PpyrPB1</strain>
        <tissue evidence="1">Whole body</tissue>
    </source>
</reference>
<sequence>MNEVAPNAINSATGGPPVNPLIGANIVKEGWLYKRGERIKNWRPSHCVEMFKRILTVVTLEILEKCSEKCGEELESRLP</sequence>
<comment type="caution">
    <text evidence="1">The sequence shown here is derived from an EMBL/GenBank/DDBJ whole genome shotgun (WGS) entry which is preliminary data.</text>
</comment>
<name>A0A5N4ANQ3_PHOPY</name>
<dbReference type="Proteomes" id="UP000327044">
    <property type="component" value="Unassembled WGS sequence"/>
</dbReference>
<reference evidence="1 3" key="1">
    <citation type="journal article" date="2018" name="Elife">
        <title>Firefly genomes illuminate parallel origins of bioluminescence in beetles.</title>
        <authorList>
            <person name="Fallon T.R."/>
            <person name="Lower S.E."/>
            <person name="Chang C.H."/>
            <person name="Bessho-Uehara M."/>
            <person name="Martin G.J."/>
            <person name="Bewick A.J."/>
            <person name="Behringer M."/>
            <person name="Debat H.J."/>
            <person name="Wong I."/>
            <person name="Day J.C."/>
            <person name="Suvorov A."/>
            <person name="Silva C.J."/>
            <person name="Stanger-Hall K.F."/>
            <person name="Hall D.W."/>
            <person name="Schmitz R.J."/>
            <person name="Nelson D.R."/>
            <person name="Lewis S.M."/>
            <person name="Shigenobu S."/>
            <person name="Bybee S.M."/>
            <person name="Larracuente A.M."/>
            <person name="Oba Y."/>
            <person name="Weng J.K."/>
        </authorList>
    </citation>
    <scope>NUCLEOTIDE SEQUENCE [LARGE SCALE GENOMIC DNA]</scope>
    <source>
        <strain evidence="1">1611_PpyrPB1</strain>
        <tissue evidence="1">Whole body</tissue>
    </source>
</reference>
<gene>
    <name evidence="1" type="ORF">PPYR_06855</name>
    <name evidence="2" type="ORF">PPYR_07446</name>
</gene>
<dbReference type="InterPro" id="IPR011993">
    <property type="entry name" value="PH-like_dom_sf"/>
</dbReference>
<accession>A0A5N4ANQ3</accession>
<dbReference type="Gene3D" id="2.30.29.30">
    <property type="entry name" value="Pleckstrin-homology domain (PH domain)/Phosphotyrosine-binding domain (PTB)"/>
    <property type="match status" value="1"/>
</dbReference>
<evidence type="ECO:0000313" key="3">
    <source>
        <dbReference type="Proteomes" id="UP000327044"/>
    </source>
</evidence>
<dbReference type="SUPFAM" id="SSF50729">
    <property type="entry name" value="PH domain-like"/>
    <property type="match status" value="1"/>
</dbReference>
<dbReference type="InParanoid" id="A0A5N4ANQ3"/>
<organism evidence="1 3">
    <name type="scientific">Photinus pyralis</name>
    <name type="common">Common eastern firefly</name>
    <name type="synonym">Lampyris pyralis</name>
    <dbReference type="NCBI Taxonomy" id="7054"/>
    <lineage>
        <taxon>Eukaryota</taxon>
        <taxon>Metazoa</taxon>
        <taxon>Ecdysozoa</taxon>
        <taxon>Arthropoda</taxon>
        <taxon>Hexapoda</taxon>
        <taxon>Insecta</taxon>
        <taxon>Pterygota</taxon>
        <taxon>Neoptera</taxon>
        <taxon>Endopterygota</taxon>
        <taxon>Coleoptera</taxon>
        <taxon>Polyphaga</taxon>
        <taxon>Elateriformia</taxon>
        <taxon>Elateroidea</taxon>
        <taxon>Lampyridae</taxon>
        <taxon>Lampyrinae</taxon>
        <taxon>Photinus</taxon>
    </lineage>
</organism>
<dbReference type="EMBL" id="VVIM01000005">
    <property type="protein sequence ID" value="KAB0799566.1"/>
    <property type="molecule type" value="Genomic_DNA"/>
</dbReference>